<reference evidence="3" key="1">
    <citation type="journal article" date="2019" name="Int. J. Syst. Evol. Microbiol.">
        <title>The Global Catalogue of Microorganisms (GCM) 10K type strain sequencing project: providing services to taxonomists for standard genome sequencing and annotation.</title>
        <authorList>
            <consortium name="The Broad Institute Genomics Platform"/>
            <consortium name="The Broad Institute Genome Sequencing Center for Infectious Disease"/>
            <person name="Wu L."/>
            <person name="Ma J."/>
        </authorList>
    </citation>
    <scope>NUCLEOTIDE SEQUENCE [LARGE SCALE GENOMIC DNA]</scope>
    <source>
        <strain evidence="3">JCM 16898</strain>
    </source>
</reference>
<dbReference type="RefSeq" id="WP_344864899.1">
    <property type="nucleotide sequence ID" value="NZ_BAAAZN010000013.1"/>
</dbReference>
<feature type="transmembrane region" description="Helical" evidence="1">
    <location>
        <begin position="153"/>
        <end position="176"/>
    </location>
</feature>
<evidence type="ECO:0008006" key="4">
    <source>
        <dbReference type="Google" id="ProtNLM"/>
    </source>
</evidence>
<feature type="transmembrane region" description="Helical" evidence="1">
    <location>
        <begin position="126"/>
        <end position="147"/>
    </location>
</feature>
<protein>
    <recommendedName>
        <fullName evidence="4">Signal transduction histidine kinase</fullName>
    </recommendedName>
</protein>
<comment type="caution">
    <text evidence="2">The sequence shown here is derived from an EMBL/GenBank/DDBJ whole genome shotgun (WGS) entry which is preliminary data.</text>
</comment>
<evidence type="ECO:0000313" key="3">
    <source>
        <dbReference type="Proteomes" id="UP001500689"/>
    </source>
</evidence>
<keyword evidence="3" id="KW-1185">Reference proteome</keyword>
<gene>
    <name evidence="2" type="ORF">GCM10022222_55200</name>
</gene>
<dbReference type="Proteomes" id="UP001500689">
    <property type="component" value="Unassembled WGS sequence"/>
</dbReference>
<name>A0ABP6XDJ6_9PSEU</name>
<proteinExistence type="predicted"/>
<accession>A0ABP6XDJ6</accession>
<keyword evidence="1" id="KW-1133">Transmembrane helix</keyword>
<keyword evidence="1" id="KW-0812">Transmembrane</keyword>
<evidence type="ECO:0000313" key="2">
    <source>
        <dbReference type="EMBL" id="GAA3564448.1"/>
    </source>
</evidence>
<keyword evidence="1" id="KW-0472">Membrane</keyword>
<organism evidence="2 3">
    <name type="scientific">Amycolatopsis ultiminotia</name>
    <dbReference type="NCBI Taxonomy" id="543629"/>
    <lineage>
        <taxon>Bacteria</taxon>
        <taxon>Bacillati</taxon>
        <taxon>Actinomycetota</taxon>
        <taxon>Actinomycetes</taxon>
        <taxon>Pseudonocardiales</taxon>
        <taxon>Pseudonocardiaceae</taxon>
        <taxon>Amycolatopsis</taxon>
    </lineage>
</organism>
<feature type="transmembrane region" description="Helical" evidence="1">
    <location>
        <begin position="49"/>
        <end position="68"/>
    </location>
</feature>
<feature type="transmembrane region" description="Helical" evidence="1">
    <location>
        <begin position="75"/>
        <end position="92"/>
    </location>
</feature>
<evidence type="ECO:0000256" key="1">
    <source>
        <dbReference type="SAM" id="Phobius"/>
    </source>
</evidence>
<dbReference type="EMBL" id="BAAAZN010000013">
    <property type="protein sequence ID" value="GAA3564448.1"/>
    <property type="molecule type" value="Genomic_DNA"/>
</dbReference>
<sequence length="366" mass="38593">MAERASAERLPAVARVAVLLIAVTVQLFLCSAQLIRNWDRYRPPWPEPVAFGLLLLVAAGCGGFLARGRAVPGRVCWAGVVAVFAASVLASLPVAPSDYLSPEHWSFGLIGWYVLALLFDRSPRTVGGVLGGHLVLTASTLFLAGGVDAIRLAAMGITAISALGYQFAVGLAAGLIRRIAVRAGEAAEARERASTAEAVAEQVHHDHRERYNALLGTTVPLLRGLADGSLDPADEDVARRCGTEAARMRRLFAEGDDVPDPLVHELAAVIDLAERNGVSVRLAVRGEPCALPKQVRRELLDAAAAVLASAASAVRVTVVRTPEQVRVSALGDVAAVPEVAEPMQVQVNRVGTTAGAWVEAVWQPAN</sequence>
<feature type="transmembrane region" description="Helical" evidence="1">
    <location>
        <begin position="12"/>
        <end position="29"/>
    </location>
</feature>